<gene>
    <name evidence="2" type="ORF">GUJ93_ZPchr0001g32407</name>
</gene>
<comment type="caution">
    <text evidence="2">The sequence shown here is derived from an EMBL/GenBank/DDBJ whole genome shotgun (WGS) entry which is preliminary data.</text>
</comment>
<organism evidence="2 3">
    <name type="scientific">Zizania palustris</name>
    <name type="common">Northern wild rice</name>
    <dbReference type="NCBI Taxonomy" id="103762"/>
    <lineage>
        <taxon>Eukaryota</taxon>
        <taxon>Viridiplantae</taxon>
        <taxon>Streptophyta</taxon>
        <taxon>Embryophyta</taxon>
        <taxon>Tracheophyta</taxon>
        <taxon>Spermatophyta</taxon>
        <taxon>Magnoliopsida</taxon>
        <taxon>Liliopsida</taxon>
        <taxon>Poales</taxon>
        <taxon>Poaceae</taxon>
        <taxon>BOP clade</taxon>
        <taxon>Oryzoideae</taxon>
        <taxon>Oryzeae</taxon>
        <taxon>Zizaniinae</taxon>
        <taxon>Zizania</taxon>
    </lineage>
</organism>
<sequence length="67" mass="7270">MEKIDDKLHIDGGGDDSSDSDFDNDERLHPSASHTHTEVTKVTESFADSAASMTAEAEDKPGKLFEC</sequence>
<protein>
    <submittedName>
        <fullName evidence="2">Uncharacterized protein</fullName>
    </submittedName>
</protein>
<feature type="compositionally biased region" description="Acidic residues" evidence="1">
    <location>
        <begin position="13"/>
        <end position="24"/>
    </location>
</feature>
<feature type="compositionally biased region" description="Basic and acidic residues" evidence="1">
    <location>
        <begin position="25"/>
        <end position="41"/>
    </location>
</feature>
<dbReference type="Proteomes" id="UP000729402">
    <property type="component" value="Unassembled WGS sequence"/>
</dbReference>
<reference evidence="2" key="1">
    <citation type="journal article" date="2021" name="bioRxiv">
        <title>Whole Genome Assembly and Annotation of Northern Wild Rice, Zizania palustris L., Supports a Whole Genome Duplication in the Zizania Genus.</title>
        <authorList>
            <person name="Haas M."/>
            <person name="Kono T."/>
            <person name="Macchietto M."/>
            <person name="Millas R."/>
            <person name="McGilp L."/>
            <person name="Shao M."/>
            <person name="Duquette J."/>
            <person name="Hirsch C.N."/>
            <person name="Kimball J."/>
        </authorList>
    </citation>
    <scope>NUCLEOTIDE SEQUENCE</scope>
    <source>
        <tissue evidence="2">Fresh leaf tissue</tissue>
    </source>
</reference>
<keyword evidence="3" id="KW-1185">Reference proteome</keyword>
<feature type="region of interest" description="Disordered" evidence="1">
    <location>
        <begin position="1"/>
        <end position="41"/>
    </location>
</feature>
<accession>A0A8J5RFB9</accession>
<reference evidence="2" key="2">
    <citation type="submission" date="2021-02" db="EMBL/GenBank/DDBJ databases">
        <authorList>
            <person name="Kimball J.A."/>
            <person name="Haas M.W."/>
            <person name="Macchietto M."/>
            <person name="Kono T."/>
            <person name="Duquette J."/>
            <person name="Shao M."/>
        </authorList>
    </citation>
    <scope>NUCLEOTIDE SEQUENCE</scope>
    <source>
        <tissue evidence="2">Fresh leaf tissue</tissue>
    </source>
</reference>
<evidence type="ECO:0000256" key="1">
    <source>
        <dbReference type="SAM" id="MobiDB-lite"/>
    </source>
</evidence>
<feature type="compositionally biased region" description="Basic and acidic residues" evidence="1">
    <location>
        <begin position="1"/>
        <end position="12"/>
    </location>
</feature>
<proteinExistence type="predicted"/>
<evidence type="ECO:0000313" key="2">
    <source>
        <dbReference type="EMBL" id="KAG8052616.1"/>
    </source>
</evidence>
<dbReference type="AlphaFoldDB" id="A0A8J5RFB9"/>
<evidence type="ECO:0000313" key="3">
    <source>
        <dbReference type="Proteomes" id="UP000729402"/>
    </source>
</evidence>
<dbReference type="EMBL" id="JAAALK010000288">
    <property type="protein sequence ID" value="KAG8052616.1"/>
    <property type="molecule type" value="Genomic_DNA"/>
</dbReference>
<name>A0A8J5RFB9_ZIZPA</name>